<dbReference type="AlphaFoldDB" id="A0AA40CJG8"/>
<dbReference type="Proteomes" id="UP001174936">
    <property type="component" value="Unassembled WGS sequence"/>
</dbReference>
<sequence length="87" mass="9949">MEDEEFYHFMLDDLERLERVHHHIEPPPTKPFTLKSFATEHTHSPLISGFVSTLSGAVKTKLEAVAAKVAERRRSSVGYDYRDFCAA</sequence>
<keyword evidence="2" id="KW-1185">Reference proteome</keyword>
<gene>
    <name evidence="1" type="ORF">B0T16DRAFT_423775</name>
</gene>
<accession>A0AA40CJG8</accession>
<reference evidence="1" key="1">
    <citation type="submission" date="2023-06" db="EMBL/GenBank/DDBJ databases">
        <title>Genome-scale phylogeny and comparative genomics of the fungal order Sordariales.</title>
        <authorList>
            <consortium name="Lawrence Berkeley National Laboratory"/>
            <person name="Hensen N."/>
            <person name="Bonometti L."/>
            <person name="Westerberg I."/>
            <person name="Brannstrom I.O."/>
            <person name="Guillou S."/>
            <person name="Cros-Aarteil S."/>
            <person name="Calhoun S."/>
            <person name="Haridas S."/>
            <person name="Kuo A."/>
            <person name="Mondo S."/>
            <person name="Pangilinan J."/>
            <person name="Riley R."/>
            <person name="Labutti K."/>
            <person name="Andreopoulos B."/>
            <person name="Lipzen A."/>
            <person name="Chen C."/>
            <person name="Yanf M."/>
            <person name="Daum C."/>
            <person name="Ng V."/>
            <person name="Clum A."/>
            <person name="Steindorff A."/>
            <person name="Ohm R."/>
            <person name="Martin F."/>
            <person name="Silar P."/>
            <person name="Natvig D."/>
            <person name="Lalanne C."/>
            <person name="Gautier V."/>
            <person name="Ament-Velasquez S.L."/>
            <person name="Kruys A."/>
            <person name="Hutchinson M.I."/>
            <person name="Powell A.J."/>
            <person name="Barry K."/>
            <person name="Miller A.N."/>
            <person name="Grigoriev I.V."/>
            <person name="Debuchy R."/>
            <person name="Gladieux P."/>
            <person name="Thoren M.H."/>
            <person name="Johannesson H."/>
        </authorList>
    </citation>
    <scope>NUCLEOTIDE SEQUENCE</scope>
    <source>
        <strain evidence="1">SMH2532-1</strain>
    </source>
</reference>
<evidence type="ECO:0000313" key="1">
    <source>
        <dbReference type="EMBL" id="KAK0639818.1"/>
    </source>
</evidence>
<evidence type="ECO:0000313" key="2">
    <source>
        <dbReference type="Proteomes" id="UP001174936"/>
    </source>
</evidence>
<name>A0AA40CJG8_9PEZI</name>
<proteinExistence type="predicted"/>
<comment type="caution">
    <text evidence="1">The sequence shown here is derived from an EMBL/GenBank/DDBJ whole genome shotgun (WGS) entry which is preliminary data.</text>
</comment>
<dbReference type="EMBL" id="JAULSV010000007">
    <property type="protein sequence ID" value="KAK0639818.1"/>
    <property type="molecule type" value="Genomic_DNA"/>
</dbReference>
<protein>
    <submittedName>
        <fullName evidence="1">Uncharacterized protein</fullName>
    </submittedName>
</protein>
<organism evidence="1 2">
    <name type="scientific">Cercophora newfieldiana</name>
    <dbReference type="NCBI Taxonomy" id="92897"/>
    <lineage>
        <taxon>Eukaryota</taxon>
        <taxon>Fungi</taxon>
        <taxon>Dikarya</taxon>
        <taxon>Ascomycota</taxon>
        <taxon>Pezizomycotina</taxon>
        <taxon>Sordariomycetes</taxon>
        <taxon>Sordariomycetidae</taxon>
        <taxon>Sordariales</taxon>
        <taxon>Lasiosphaeriaceae</taxon>
        <taxon>Cercophora</taxon>
    </lineage>
</organism>